<organism evidence="1">
    <name type="scientific">Rhizophora mucronata</name>
    <name type="common">Asiatic mangrove</name>
    <dbReference type="NCBI Taxonomy" id="61149"/>
    <lineage>
        <taxon>Eukaryota</taxon>
        <taxon>Viridiplantae</taxon>
        <taxon>Streptophyta</taxon>
        <taxon>Embryophyta</taxon>
        <taxon>Tracheophyta</taxon>
        <taxon>Spermatophyta</taxon>
        <taxon>Magnoliopsida</taxon>
        <taxon>eudicotyledons</taxon>
        <taxon>Gunneridae</taxon>
        <taxon>Pentapetalae</taxon>
        <taxon>rosids</taxon>
        <taxon>fabids</taxon>
        <taxon>Malpighiales</taxon>
        <taxon>Rhizophoraceae</taxon>
        <taxon>Rhizophora</taxon>
    </lineage>
</organism>
<sequence length="48" mass="5542">MVLHFDKCYLFFPESFASVFSLPSKVDSFLVQNEVYSYSCFSAENSCQ</sequence>
<name>A0A2P2QTN6_RHIMU</name>
<reference evidence="1" key="1">
    <citation type="submission" date="2018-02" db="EMBL/GenBank/DDBJ databases">
        <title>Rhizophora mucronata_Transcriptome.</title>
        <authorList>
            <person name="Meera S.P."/>
            <person name="Sreeshan A."/>
            <person name="Augustine A."/>
        </authorList>
    </citation>
    <scope>NUCLEOTIDE SEQUENCE</scope>
    <source>
        <tissue evidence="1">Leaf</tissue>
    </source>
</reference>
<dbReference type="EMBL" id="GGEC01089898">
    <property type="protein sequence ID" value="MBX70382.1"/>
    <property type="molecule type" value="Transcribed_RNA"/>
</dbReference>
<accession>A0A2P2QTN6</accession>
<protein>
    <submittedName>
        <fullName evidence="1">Uncharacterized protein</fullName>
    </submittedName>
</protein>
<evidence type="ECO:0000313" key="1">
    <source>
        <dbReference type="EMBL" id="MBX70382.1"/>
    </source>
</evidence>
<dbReference type="AlphaFoldDB" id="A0A2P2QTN6"/>
<proteinExistence type="predicted"/>